<accession>A0A2T6ZS38</accession>
<sequence length="121" mass="13630">MVAQILTQIRSAFKTRRCESLTFTELDPSVSAEILKNILGQKDIWVIIHFIAPDRYLRIVMASGLHETGVDWMRTQYTLWISSGLLTLSAILSISDALSGKSLSSVISNSQVYTNSFHRIR</sequence>
<protein>
    <submittedName>
        <fullName evidence="1">Uncharacterized protein</fullName>
    </submittedName>
</protein>
<evidence type="ECO:0000313" key="1">
    <source>
        <dbReference type="EMBL" id="PUU78301.1"/>
    </source>
</evidence>
<dbReference type="Proteomes" id="UP000244722">
    <property type="component" value="Unassembled WGS sequence"/>
</dbReference>
<comment type="caution">
    <text evidence="1">The sequence shown here is derived from an EMBL/GenBank/DDBJ whole genome shotgun (WGS) entry which is preliminary data.</text>
</comment>
<name>A0A2T6ZS38_TUBBO</name>
<reference evidence="1 2" key="1">
    <citation type="submission" date="2017-04" db="EMBL/GenBank/DDBJ databases">
        <title>Draft genome sequence of Tuber borchii Vittad., a whitish edible truffle.</title>
        <authorList>
            <consortium name="DOE Joint Genome Institute"/>
            <person name="Murat C."/>
            <person name="Kuo A."/>
            <person name="Barry K.W."/>
            <person name="Clum A."/>
            <person name="Dockter R.B."/>
            <person name="Fauchery L."/>
            <person name="Iotti M."/>
            <person name="Kohler A."/>
            <person name="Labutti K."/>
            <person name="Lindquist E.A."/>
            <person name="Lipzen A."/>
            <person name="Ohm R.A."/>
            <person name="Wang M."/>
            <person name="Grigoriev I.V."/>
            <person name="Zambonelli A."/>
            <person name="Martin F.M."/>
        </authorList>
    </citation>
    <scope>NUCLEOTIDE SEQUENCE [LARGE SCALE GENOMIC DNA]</scope>
    <source>
        <strain evidence="1 2">Tbo3840</strain>
    </source>
</reference>
<dbReference type="STRING" id="42251.A0A2T6ZS38"/>
<organism evidence="1 2">
    <name type="scientific">Tuber borchii</name>
    <name type="common">White truffle</name>
    <dbReference type="NCBI Taxonomy" id="42251"/>
    <lineage>
        <taxon>Eukaryota</taxon>
        <taxon>Fungi</taxon>
        <taxon>Dikarya</taxon>
        <taxon>Ascomycota</taxon>
        <taxon>Pezizomycotina</taxon>
        <taxon>Pezizomycetes</taxon>
        <taxon>Pezizales</taxon>
        <taxon>Tuberaceae</taxon>
        <taxon>Tuber</taxon>
    </lineage>
</organism>
<dbReference type="AlphaFoldDB" id="A0A2T6ZS38"/>
<evidence type="ECO:0000313" key="2">
    <source>
        <dbReference type="Proteomes" id="UP000244722"/>
    </source>
</evidence>
<dbReference type="EMBL" id="NESQ01000124">
    <property type="protein sequence ID" value="PUU78301.1"/>
    <property type="molecule type" value="Genomic_DNA"/>
</dbReference>
<keyword evidence="2" id="KW-1185">Reference proteome</keyword>
<gene>
    <name evidence="1" type="ORF">B9Z19DRAFT_983807</name>
</gene>
<dbReference type="OrthoDB" id="76567at2759"/>
<proteinExistence type="predicted"/>